<sequence length="110" mass="12026">MFSGIWIPLVTPFHHGQVDTAALRQLVRHYEGAGVSGFVALGTTGEAALLSQIERYTVLETIADACGERTPFLIGVGATDTRDVCAQIRHYERWNSAGYLVPPPYYVCPS</sequence>
<dbReference type="Proteomes" id="UP000265926">
    <property type="component" value="Unassembled WGS sequence"/>
</dbReference>
<keyword evidence="2" id="KW-0456">Lyase</keyword>
<evidence type="ECO:0000256" key="1">
    <source>
        <dbReference type="ARBA" id="ARBA00007592"/>
    </source>
</evidence>
<dbReference type="Gene3D" id="3.20.20.70">
    <property type="entry name" value="Aldolase class I"/>
    <property type="match status" value="1"/>
</dbReference>
<feature type="non-terminal residue" evidence="3">
    <location>
        <position position="110"/>
    </location>
</feature>
<protein>
    <submittedName>
        <fullName evidence="3">4-hydroxy-tetrahydrodipicolinate synthase</fullName>
    </submittedName>
</protein>
<proteinExistence type="inferred from homology"/>
<dbReference type="Pfam" id="PF00701">
    <property type="entry name" value="DHDPS"/>
    <property type="match status" value="1"/>
</dbReference>
<dbReference type="PANTHER" id="PTHR12128">
    <property type="entry name" value="DIHYDRODIPICOLINATE SYNTHASE"/>
    <property type="match status" value="1"/>
</dbReference>
<dbReference type="SUPFAM" id="SSF51569">
    <property type="entry name" value="Aldolase"/>
    <property type="match status" value="1"/>
</dbReference>
<dbReference type="InterPro" id="IPR002220">
    <property type="entry name" value="DapA-like"/>
</dbReference>
<dbReference type="PANTHER" id="PTHR12128:SF66">
    <property type="entry name" value="4-HYDROXY-2-OXOGLUTARATE ALDOLASE, MITOCHONDRIAL"/>
    <property type="match status" value="1"/>
</dbReference>
<gene>
    <name evidence="3" type="ORF">D1614_24520</name>
</gene>
<organism evidence="3 4">
    <name type="scientific">Maribellus luteus</name>
    <dbReference type="NCBI Taxonomy" id="2305463"/>
    <lineage>
        <taxon>Bacteria</taxon>
        <taxon>Pseudomonadati</taxon>
        <taxon>Bacteroidota</taxon>
        <taxon>Bacteroidia</taxon>
        <taxon>Marinilabiliales</taxon>
        <taxon>Prolixibacteraceae</taxon>
        <taxon>Maribellus</taxon>
    </lineage>
</organism>
<name>A0A399SP64_9BACT</name>
<dbReference type="PRINTS" id="PR00146">
    <property type="entry name" value="DHPICSNTHASE"/>
</dbReference>
<comment type="similarity">
    <text evidence="1">Belongs to the DapA family.</text>
</comment>
<evidence type="ECO:0000313" key="3">
    <source>
        <dbReference type="EMBL" id="RIJ44103.1"/>
    </source>
</evidence>
<accession>A0A399SP64</accession>
<keyword evidence="4" id="KW-1185">Reference proteome</keyword>
<dbReference type="AlphaFoldDB" id="A0A399SP64"/>
<dbReference type="GO" id="GO:0008840">
    <property type="term" value="F:4-hydroxy-tetrahydrodipicolinate synthase activity"/>
    <property type="evidence" value="ECO:0007669"/>
    <property type="project" value="TreeGrafter"/>
</dbReference>
<dbReference type="EMBL" id="QWGR01000183">
    <property type="protein sequence ID" value="RIJ44103.1"/>
    <property type="molecule type" value="Genomic_DNA"/>
</dbReference>
<evidence type="ECO:0000256" key="2">
    <source>
        <dbReference type="ARBA" id="ARBA00023239"/>
    </source>
</evidence>
<comment type="caution">
    <text evidence="3">The sequence shown here is derived from an EMBL/GenBank/DDBJ whole genome shotgun (WGS) entry which is preliminary data.</text>
</comment>
<reference evidence="3 4" key="1">
    <citation type="submission" date="2018-08" db="EMBL/GenBank/DDBJ databases">
        <title>Pallidiluteibacterium maritimus gen. nov., sp. nov., isolated from coastal sediment.</title>
        <authorList>
            <person name="Zhou L.Y."/>
        </authorList>
    </citation>
    <scope>NUCLEOTIDE SEQUENCE [LARGE SCALE GENOMIC DNA]</scope>
    <source>
        <strain evidence="3 4">XSD2</strain>
    </source>
</reference>
<dbReference type="InterPro" id="IPR013785">
    <property type="entry name" value="Aldolase_TIM"/>
</dbReference>
<evidence type="ECO:0000313" key="4">
    <source>
        <dbReference type="Proteomes" id="UP000265926"/>
    </source>
</evidence>